<protein>
    <submittedName>
        <fullName evidence="1">Uncharacterized protein</fullName>
    </submittedName>
</protein>
<proteinExistence type="predicted"/>
<reference evidence="1" key="1">
    <citation type="submission" date="2015-08" db="EMBL/GenBank/DDBJ databases">
        <authorList>
            <person name="Babu N.S."/>
            <person name="Beckwith C.J."/>
            <person name="Beseler K.G."/>
            <person name="Brison A."/>
            <person name="Carone J.V."/>
            <person name="Caskin T.P."/>
            <person name="Diamond M."/>
            <person name="Durham M.E."/>
            <person name="Foxe J.M."/>
            <person name="Go M."/>
            <person name="Henderson B.A."/>
            <person name="Jones I.B."/>
            <person name="McGettigan J.A."/>
            <person name="Micheletti S.J."/>
            <person name="Nasrallah M.E."/>
            <person name="Ortiz D."/>
            <person name="Piller C.R."/>
            <person name="Privatt S.R."/>
            <person name="Schneider S.L."/>
            <person name="Sharp S."/>
            <person name="Smith T.C."/>
            <person name="Stanton J.D."/>
            <person name="Ullery H.E."/>
            <person name="Wilson R.J."/>
            <person name="Serrano M.G."/>
            <person name="Buck G."/>
            <person name="Lee V."/>
            <person name="Wang Y."/>
            <person name="Carvalho R."/>
            <person name="Voegtly L."/>
            <person name="Shi R."/>
            <person name="Duckworth R."/>
            <person name="Johnson A."/>
            <person name="Loviza R."/>
            <person name="Walstead R."/>
            <person name="Shah Z."/>
            <person name="Kiflezghi M."/>
            <person name="Wade K."/>
            <person name="Ball S.L."/>
            <person name="Bradley K.W."/>
            <person name="Asai D.J."/>
            <person name="Bowman C.A."/>
            <person name="Russell D.A."/>
            <person name="Pope W.H."/>
            <person name="Jacobs-Sera D."/>
            <person name="Hendrix R.W."/>
            <person name="Hatfull G.F."/>
        </authorList>
    </citation>
    <scope>NUCLEOTIDE SEQUENCE [LARGE SCALE GENOMIC DNA]</scope>
</reference>
<dbReference type="Proteomes" id="UP000199752">
    <property type="component" value="Chromosome 3"/>
</dbReference>
<evidence type="ECO:0000313" key="1">
    <source>
        <dbReference type="EMBL" id="CUV04858.1"/>
    </source>
</evidence>
<sequence>MKFISVIFHYFLNNPKKR</sequence>
<dbReference type="VEuPathDB" id="CryptoDB:CHUDEA3_370"/>
<dbReference type="EMBL" id="LN877949">
    <property type="protein sequence ID" value="CUV04858.1"/>
    <property type="molecule type" value="Genomic_DNA"/>
</dbReference>
<gene>
    <name evidence="1" type="ORF">CHUDEA3_370</name>
</gene>
<dbReference type="AlphaFoldDB" id="A0A0S4TEQ9"/>
<accession>A0A0S4TEQ9</accession>
<name>A0A0S4TEQ9_CRYHO</name>
<organism evidence="1">
    <name type="scientific">Cryptosporidium hominis</name>
    <dbReference type="NCBI Taxonomy" id="237895"/>
    <lineage>
        <taxon>Eukaryota</taxon>
        <taxon>Sar</taxon>
        <taxon>Alveolata</taxon>
        <taxon>Apicomplexa</taxon>
        <taxon>Conoidasida</taxon>
        <taxon>Coccidia</taxon>
        <taxon>Eucoccidiorida</taxon>
        <taxon>Eimeriorina</taxon>
        <taxon>Cryptosporidiidae</taxon>
        <taxon>Cryptosporidium</taxon>
    </lineage>
</organism>